<dbReference type="InterPro" id="IPR008763">
    <property type="entry name" value="Peptidase_S55"/>
</dbReference>
<dbReference type="Proteomes" id="UP000659496">
    <property type="component" value="Unassembled WGS sequence"/>
</dbReference>
<feature type="signal peptide" evidence="1">
    <location>
        <begin position="1"/>
        <end position="26"/>
    </location>
</feature>
<dbReference type="PROSITE" id="PS51494">
    <property type="entry name" value="SPOIVB"/>
    <property type="match status" value="1"/>
</dbReference>
<gene>
    <name evidence="4" type="ORF">H9659_00370</name>
</gene>
<dbReference type="InterPro" id="IPR036034">
    <property type="entry name" value="PDZ_sf"/>
</dbReference>
<name>A0ABR8PF29_9BACL</name>
<keyword evidence="5" id="KW-1185">Reference proteome</keyword>
<evidence type="ECO:0000256" key="1">
    <source>
        <dbReference type="SAM" id="SignalP"/>
    </source>
</evidence>
<dbReference type="EMBL" id="JACSQY010000001">
    <property type="protein sequence ID" value="MBD7906781.1"/>
    <property type="molecule type" value="Genomic_DNA"/>
</dbReference>
<dbReference type="SMART" id="SM00228">
    <property type="entry name" value="PDZ"/>
    <property type="match status" value="1"/>
</dbReference>
<dbReference type="Pfam" id="PF05580">
    <property type="entry name" value="Peptidase_S55"/>
    <property type="match status" value="1"/>
</dbReference>
<dbReference type="SUPFAM" id="SSF50156">
    <property type="entry name" value="PDZ domain-like"/>
    <property type="match status" value="1"/>
</dbReference>
<protein>
    <submittedName>
        <fullName evidence="4">Peptidase</fullName>
    </submittedName>
</protein>
<feature type="domain" description="PDZ" evidence="2">
    <location>
        <begin position="38"/>
        <end position="101"/>
    </location>
</feature>
<reference evidence="4 5" key="1">
    <citation type="submission" date="2020-08" db="EMBL/GenBank/DDBJ databases">
        <title>A Genomic Blueprint of the Chicken Gut Microbiome.</title>
        <authorList>
            <person name="Gilroy R."/>
            <person name="Ravi A."/>
            <person name="Getino M."/>
            <person name="Pursley I."/>
            <person name="Horton D.L."/>
            <person name="Alikhan N.-F."/>
            <person name="Baker D."/>
            <person name="Gharbi K."/>
            <person name="Hall N."/>
            <person name="Watson M."/>
            <person name="Adriaenssens E.M."/>
            <person name="Foster-Nyarko E."/>
            <person name="Jarju S."/>
            <person name="Secka A."/>
            <person name="Antonio M."/>
            <person name="Oren A."/>
            <person name="Chaudhuri R."/>
            <person name="La Ragione R.M."/>
            <person name="Hildebrand F."/>
            <person name="Pallen M.J."/>
        </authorList>
    </citation>
    <scope>NUCLEOTIDE SEQUENCE [LARGE SCALE GENOMIC DNA]</scope>
    <source>
        <strain evidence="4 5">Sa3CUA8</strain>
    </source>
</reference>
<dbReference type="InterPro" id="IPR001478">
    <property type="entry name" value="PDZ"/>
</dbReference>
<dbReference type="Gene3D" id="2.30.42.60">
    <property type="match status" value="1"/>
</dbReference>
<feature type="chain" id="PRO_5046108443" evidence="1">
    <location>
        <begin position="27"/>
        <end position="324"/>
    </location>
</feature>
<evidence type="ECO:0000259" key="3">
    <source>
        <dbReference type="PROSITE" id="PS51494"/>
    </source>
</evidence>
<comment type="caution">
    <text evidence="4">The sequence shown here is derived from an EMBL/GenBank/DDBJ whole genome shotgun (WGS) entry which is preliminary data.</text>
</comment>
<dbReference type="Pfam" id="PF13180">
    <property type="entry name" value="PDZ_2"/>
    <property type="match status" value="1"/>
</dbReference>
<proteinExistence type="predicted"/>
<sequence length="324" mass="34862">MEWSRQLKFFMSSVVMMVVISSSSIAAFAASGSLIPMGNSIGIQLELAGVFVTSDVPLSKKNSSLQAGDQLVSIDGVSVKSLQILHDKVGEVEDESAVKLLLRREETDVEVEADGLSFKRALPFLKETTEGTGTLTYVDLNDGTYGALGHQIIDSSLNSAPDFDSGSIYLSEIEQIKKSSPGNPGYKISSIIDQEKTLGSILTNSVYGIFGDWNTSYKQVLPEPLEVMQPSELTVGKAEILTTIQGTEVESFEIEISKVANDSFQFKLTDKRLLEKTGGILQGMSGSPVIQKGKFVGAVTHMFVDEPEKGAGLFLGKMTDVGAK</sequence>
<organism evidence="4 5">
    <name type="scientific">Sporosarcina gallistercoris</name>
    <dbReference type="NCBI Taxonomy" id="2762245"/>
    <lineage>
        <taxon>Bacteria</taxon>
        <taxon>Bacillati</taxon>
        <taxon>Bacillota</taxon>
        <taxon>Bacilli</taxon>
        <taxon>Bacillales</taxon>
        <taxon>Caryophanaceae</taxon>
        <taxon>Sporosarcina</taxon>
    </lineage>
</organism>
<evidence type="ECO:0000313" key="4">
    <source>
        <dbReference type="EMBL" id="MBD7906781.1"/>
    </source>
</evidence>
<keyword evidence="1" id="KW-0732">Signal</keyword>
<feature type="domain" description="Peptidase S55" evidence="3">
    <location>
        <begin position="102"/>
        <end position="324"/>
    </location>
</feature>
<dbReference type="RefSeq" id="WP_191687950.1">
    <property type="nucleotide sequence ID" value="NZ_JACSQY010000001.1"/>
</dbReference>
<evidence type="ECO:0000259" key="2">
    <source>
        <dbReference type="PROSITE" id="PS50106"/>
    </source>
</evidence>
<accession>A0ABR8PF29</accession>
<dbReference type="PROSITE" id="PS50106">
    <property type="entry name" value="PDZ"/>
    <property type="match status" value="1"/>
</dbReference>
<evidence type="ECO:0000313" key="5">
    <source>
        <dbReference type="Proteomes" id="UP000659496"/>
    </source>
</evidence>